<keyword evidence="4 5" id="KW-0472">Membrane</keyword>
<evidence type="ECO:0000256" key="3">
    <source>
        <dbReference type="ARBA" id="ARBA00022989"/>
    </source>
</evidence>
<gene>
    <name evidence="7" type="ORF">CLCHR_05580</name>
</gene>
<evidence type="ECO:0000256" key="1">
    <source>
        <dbReference type="ARBA" id="ARBA00004141"/>
    </source>
</evidence>
<dbReference type="EMBL" id="MZGT01000006">
    <property type="protein sequence ID" value="OPJ65574.1"/>
    <property type="molecule type" value="Genomic_DNA"/>
</dbReference>
<dbReference type="InterPro" id="IPR007016">
    <property type="entry name" value="O-antigen_ligase-rel_domated"/>
</dbReference>
<keyword evidence="7" id="KW-0436">Ligase</keyword>
<feature type="transmembrane region" description="Helical" evidence="5">
    <location>
        <begin position="171"/>
        <end position="190"/>
    </location>
</feature>
<name>A0A1V4J0N9_9CLOT</name>
<evidence type="ECO:0000256" key="5">
    <source>
        <dbReference type="SAM" id="Phobius"/>
    </source>
</evidence>
<dbReference type="OrthoDB" id="1951079at2"/>
<feature type="transmembrane region" description="Helical" evidence="5">
    <location>
        <begin position="70"/>
        <end position="89"/>
    </location>
</feature>
<dbReference type="RefSeq" id="WP_079438158.1">
    <property type="nucleotide sequence ID" value="NZ_MZGT01000006.1"/>
</dbReference>
<feature type="domain" description="O-antigen ligase-related" evidence="6">
    <location>
        <begin position="203"/>
        <end position="334"/>
    </location>
</feature>
<sequence length="407" mass="46189">MKEIIKNIYDFLGNKLYFKLFYLFVSLIVVTILKGIPKITILNYVAFAWGALLILFMIIDGYKRRKVYKFDIPLAIFIIVTLFLNIIVYRSSHNLTLWAVNLILFTVVFSVDVFRDKKQLIKELNCISYFYVGFMFLASIFSLILRFLGKTIEVGQVVFGATKGVFENENALSIAAALAIVICIYLNNIAKIHRLKMFWLANIVMQAVTMVGSHGRSAYLIVVAVIYAFIFISNKNKYFRAILLIIPVIACGVFFELDKSNIRDFTSGRSSLWTSASIVIDEHPFTGVGNSNLVEAVKSARETDDLPGLETGGLHNMYVQTATVNGLVQLVFFLTFILMILAFIIEHLDKLHRKEKLQMTTITSLIVGILAVNLFESALIYSVSFISMIFWIYLGYLVSILDNKNIE</sequence>
<dbReference type="AlphaFoldDB" id="A0A1V4J0N9"/>
<accession>A0A1V4J0N9</accession>
<feature type="transmembrane region" description="Helical" evidence="5">
    <location>
        <begin position="218"/>
        <end position="234"/>
    </location>
</feature>
<evidence type="ECO:0000313" key="8">
    <source>
        <dbReference type="Proteomes" id="UP000191056"/>
    </source>
</evidence>
<reference evidence="7 8" key="1">
    <citation type="submission" date="2017-03" db="EMBL/GenBank/DDBJ databases">
        <title>Genome sequence of Clostridium chromiireducens DSM 23318.</title>
        <authorList>
            <person name="Poehlein A."/>
            <person name="Daniel R."/>
        </authorList>
    </citation>
    <scope>NUCLEOTIDE SEQUENCE [LARGE SCALE GENOMIC DNA]</scope>
    <source>
        <strain evidence="7 8">DSM 23318</strain>
    </source>
</reference>
<keyword evidence="2 5" id="KW-0812">Transmembrane</keyword>
<dbReference type="PANTHER" id="PTHR37422">
    <property type="entry name" value="TEICHURONIC ACID BIOSYNTHESIS PROTEIN TUAE"/>
    <property type="match status" value="1"/>
</dbReference>
<feature type="transmembrane region" description="Helical" evidence="5">
    <location>
        <begin position="126"/>
        <end position="148"/>
    </location>
</feature>
<feature type="transmembrane region" description="Helical" evidence="5">
    <location>
        <begin position="16"/>
        <end position="33"/>
    </location>
</feature>
<evidence type="ECO:0000256" key="2">
    <source>
        <dbReference type="ARBA" id="ARBA00022692"/>
    </source>
</evidence>
<keyword evidence="3 5" id="KW-1133">Transmembrane helix</keyword>
<comment type="caution">
    <text evidence="7">The sequence shown here is derived from an EMBL/GenBank/DDBJ whole genome shotgun (WGS) entry which is preliminary data.</text>
</comment>
<feature type="transmembrane region" description="Helical" evidence="5">
    <location>
        <begin position="381"/>
        <end position="401"/>
    </location>
</feature>
<evidence type="ECO:0000259" key="6">
    <source>
        <dbReference type="Pfam" id="PF04932"/>
    </source>
</evidence>
<dbReference type="GO" id="GO:0016874">
    <property type="term" value="F:ligase activity"/>
    <property type="evidence" value="ECO:0007669"/>
    <property type="project" value="UniProtKB-KW"/>
</dbReference>
<comment type="subcellular location">
    <subcellularLocation>
        <location evidence="1">Membrane</location>
        <topology evidence="1">Multi-pass membrane protein</topology>
    </subcellularLocation>
</comment>
<organism evidence="7 8">
    <name type="scientific">Clostridium chromiireducens</name>
    <dbReference type="NCBI Taxonomy" id="225345"/>
    <lineage>
        <taxon>Bacteria</taxon>
        <taxon>Bacillati</taxon>
        <taxon>Bacillota</taxon>
        <taxon>Clostridia</taxon>
        <taxon>Eubacteriales</taxon>
        <taxon>Clostridiaceae</taxon>
        <taxon>Clostridium</taxon>
    </lineage>
</organism>
<dbReference type="GO" id="GO:0016020">
    <property type="term" value="C:membrane"/>
    <property type="evidence" value="ECO:0007669"/>
    <property type="project" value="UniProtKB-SubCell"/>
</dbReference>
<feature type="transmembrane region" description="Helical" evidence="5">
    <location>
        <begin position="326"/>
        <end position="345"/>
    </location>
</feature>
<dbReference type="Proteomes" id="UP000191056">
    <property type="component" value="Unassembled WGS sequence"/>
</dbReference>
<evidence type="ECO:0000313" key="7">
    <source>
        <dbReference type="EMBL" id="OPJ65574.1"/>
    </source>
</evidence>
<proteinExistence type="predicted"/>
<dbReference type="Pfam" id="PF04932">
    <property type="entry name" value="Wzy_C"/>
    <property type="match status" value="1"/>
</dbReference>
<dbReference type="InterPro" id="IPR051533">
    <property type="entry name" value="WaaL-like"/>
</dbReference>
<dbReference type="STRING" id="225345.CLCHR_05580"/>
<protein>
    <submittedName>
        <fullName evidence="7">O-antigen ligase</fullName>
    </submittedName>
</protein>
<evidence type="ECO:0000256" key="4">
    <source>
        <dbReference type="ARBA" id="ARBA00023136"/>
    </source>
</evidence>
<feature type="transmembrane region" description="Helical" evidence="5">
    <location>
        <begin position="95"/>
        <end position="114"/>
    </location>
</feature>
<keyword evidence="8" id="KW-1185">Reference proteome</keyword>
<dbReference type="PANTHER" id="PTHR37422:SF13">
    <property type="entry name" value="LIPOPOLYSACCHARIDE BIOSYNTHESIS PROTEIN PA4999-RELATED"/>
    <property type="match status" value="1"/>
</dbReference>
<feature type="transmembrane region" description="Helical" evidence="5">
    <location>
        <begin position="39"/>
        <end position="58"/>
    </location>
</feature>
<feature type="transmembrane region" description="Helical" evidence="5">
    <location>
        <begin position="241"/>
        <end position="257"/>
    </location>
</feature>